<evidence type="ECO:0000313" key="1">
    <source>
        <dbReference type="EMBL" id="SEF90731.1"/>
    </source>
</evidence>
<dbReference type="Proteomes" id="UP000236726">
    <property type="component" value="Unassembled WGS sequence"/>
</dbReference>
<dbReference type="RefSeq" id="WP_103953146.1">
    <property type="nucleotide sequence ID" value="NZ_FNUL01000012.1"/>
</dbReference>
<accession>A0A1H5VV40</accession>
<dbReference type="AlphaFoldDB" id="A0A1H5VV40"/>
<organism evidence="1 2">
    <name type="scientific">Lachnospira multipara</name>
    <dbReference type="NCBI Taxonomy" id="28051"/>
    <lineage>
        <taxon>Bacteria</taxon>
        <taxon>Bacillati</taxon>
        <taxon>Bacillota</taxon>
        <taxon>Clostridia</taxon>
        <taxon>Lachnospirales</taxon>
        <taxon>Lachnospiraceae</taxon>
        <taxon>Lachnospira</taxon>
    </lineage>
</organism>
<protein>
    <submittedName>
        <fullName evidence="1">Uncharacterized protein</fullName>
    </submittedName>
</protein>
<evidence type="ECO:0000313" key="2">
    <source>
        <dbReference type="Proteomes" id="UP000236726"/>
    </source>
</evidence>
<gene>
    <name evidence="1" type="ORF">SAMN05216537_11297</name>
</gene>
<reference evidence="1 2" key="1">
    <citation type="submission" date="2016-10" db="EMBL/GenBank/DDBJ databases">
        <authorList>
            <person name="de Groot N.N."/>
        </authorList>
    </citation>
    <scope>NUCLEOTIDE SEQUENCE [LARGE SCALE GENOMIC DNA]</scope>
    <source>
        <strain evidence="1 2">D15d</strain>
    </source>
</reference>
<keyword evidence="2" id="KW-1185">Reference proteome</keyword>
<sequence length="189" mass="21455">MNKFLIKGKIISVRRLNDGRGFVTIFSKNGVNIYPQVFCSLEILEKIENLPYRAHVCIEGYVNSRKINGKRVQQFVATAVDKDVTYTEEVFGVKGKFFKPSETYVYLSGEIVKMFDNDKYLNLVVKTRTEDGVNSSILTSLKKPDRMPNIEIGNSINLVCSVSTPIKKDEVNGTEQHFEDIVVLDFAMN</sequence>
<dbReference type="EMBL" id="FNUL01000012">
    <property type="protein sequence ID" value="SEF90731.1"/>
    <property type="molecule type" value="Genomic_DNA"/>
</dbReference>
<proteinExistence type="predicted"/>
<name>A0A1H5VV40_9FIRM</name>